<feature type="region of interest" description="Disordered" evidence="2">
    <location>
        <begin position="363"/>
        <end position="462"/>
    </location>
</feature>
<feature type="compositionally biased region" description="Basic and acidic residues" evidence="2">
    <location>
        <begin position="257"/>
        <end position="300"/>
    </location>
</feature>
<evidence type="ECO:0000256" key="1">
    <source>
        <dbReference type="ARBA" id="ARBA00006795"/>
    </source>
</evidence>
<evidence type="ECO:0000256" key="2">
    <source>
        <dbReference type="SAM" id="MobiDB-lite"/>
    </source>
</evidence>
<dbReference type="PANTHER" id="PTHR12072">
    <property type="entry name" value="CWF19, CELL CYCLE CONTROL PROTEIN"/>
    <property type="match status" value="1"/>
</dbReference>
<dbReference type="InterPro" id="IPR006767">
    <property type="entry name" value="Cwf19-like_C_dom-2"/>
</dbReference>
<protein>
    <recommendedName>
        <fullName evidence="7">CWF19-like protein 2</fullName>
    </recommendedName>
</protein>
<dbReference type="AlphaFoldDB" id="A0A9W9ZY83"/>
<dbReference type="GO" id="GO:0071014">
    <property type="term" value="C:post-mRNA release spliceosomal complex"/>
    <property type="evidence" value="ECO:0007669"/>
    <property type="project" value="TreeGrafter"/>
</dbReference>
<gene>
    <name evidence="5" type="ORF">OS493_029544</name>
</gene>
<feature type="compositionally biased region" description="Basic and acidic residues" evidence="2">
    <location>
        <begin position="195"/>
        <end position="206"/>
    </location>
</feature>
<feature type="region of interest" description="Disordered" evidence="2">
    <location>
        <begin position="39"/>
        <end position="339"/>
    </location>
</feature>
<dbReference type="InterPro" id="IPR036265">
    <property type="entry name" value="HIT-like_sf"/>
</dbReference>
<evidence type="ECO:0000259" key="4">
    <source>
        <dbReference type="Pfam" id="PF04677"/>
    </source>
</evidence>
<feature type="compositionally biased region" description="Low complexity" evidence="2">
    <location>
        <begin position="371"/>
        <end position="383"/>
    </location>
</feature>
<dbReference type="GO" id="GO:0000398">
    <property type="term" value="P:mRNA splicing, via spliceosome"/>
    <property type="evidence" value="ECO:0007669"/>
    <property type="project" value="TreeGrafter"/>
</dbReference>
<keyword evidence="6" id="KW-1185">Reference proteome</keyword>
<feature type="compositionally biased region" description="Basic and acidic residues" evidence="2">
    <location>
        <begin position="39"/>
        <end position="53"/>
    </location>
</feature>
<proteinExistence type="inferred from homology"/>
<comment type="caution">
    <text evidence="5">The sequence shown here is derived from an EMBL/GenBank/DDBJ whole genome shotgun (WGS) entry which is preliminary data.</text>
</comment>
<dbReference type="PANTHER" id="PTHR12072:SF5">
    <property type="entry name" value="CWF19-LIKE PROTEIN 2"/>
    <property type="match status" value="1"/>
</dbReference>
<comment type="similarity">
    <text evidence="1">Belongs to the CWF19 family.</text>
</comment>
<evidence type="ECO:0000313" key="5">
    <source>
        <dbReference type="EMBL" id="KAJ7389660.1"/>
    </source>
</evidence>
<feature type="compositionally biased region" description="Basic and acidic residues" evidence="2">
    <location>
        <begin position="436"/>
        <end position="446"/>
    </location>
</feature>
<evidence type="ECO:0000313" key="6">
    <source>
        <dbReference type="Proteomes" id="UP001163046"/>
    </source>
</evidence>
<evidence type="ECO:0000259" key="3">
    <source>
        <dbReference type="Pfam" id="PF04676"/>
    </source>
</evidence>
<dbReference type="OrthoDB" id="2113965at2759"/>
<feature type="compositionally biased region" description="Polar residues" evidence="2">
    <location>
        <begin position="420"/>
        <end position="433"/>
    </location>
</feature>
<dbReference type="Pfam" id="PF04677">
    <property type="entry name" value="CwfJ_C_1"/>
    <property type="match status" value="1"/>
</dbReference>
<dbReference type="InterPro" id="IPR006768">
    <property type="entry name" value="Cwf19-like_C_dom-1"/>
</dbReference>
<feature type="compositionally biased region" description="Basic and acidic residues" evidence="2">
    <location>
        <begin position="221"/>
        <end position="233"/>
    </location>
</feature>
<organism evidence="5 6">
    <name type="scientific">Desmophyllum pertusum</name>
    <dbReference type="NCBI Taxonomy" id="174260"/>
    <lineage>
        <taxon>Eukaryota</taxon>
        <taxon>Metazoa</taxon>
        <taxon>Cnidaria</taxon>
        <taxon>Anthozoa</taxon>
        <taxon>Hexacorallia</taxon>
        <taxon>Scleractinia</taxon>
        <taxon>Caryophylliina</taxon>
        <taxon>Caryophylliidae</taxon>
        <taxon>Desmophyllum</taxon>
    </lineage>
</organism>
<dbReference type="Proteomes" id="UP001163046">
    <property type="component" value="Unassembled WGS sequence"/>
</dbReference>
<feature type="region of interest" description="Disordered" evidence="2">
    <location>
        <begin position="544"/>
        <end position="564"/>
    </location>
</feature>
<feature type="compositionally biased region" description="Basic and acidic residues" evidence="2">
    <location>
        <begin position="387"/>
        <end position="404"/>
    </location>
</feature>
<sequence>MADLINFVSKREIDAKKEETKKAREQILKKASVINAKEDYEREQRRKERRIESGESSWMLPSLSERLTVEDDDKDKHKKKKKDVTGEHFSSESESDDDWVEKGTCSPPATDGVKSSSKPSQLQQQQQQRDSWMLRPPITSSSHEPMAVEEEQDQEESKEENDKSLSCMDRPGQHAKELNPYWRDGGTGLPSQTDRSQETTHMEESSRSSFSSAWLKKAYQRAKDQAEEERKSLAEVVSIRYGSVERLESMIQEAEEREAKLRRDESKPTGREKYRGDKDSRDDRRQDRDERRHRERSPVRHDRHKAGTYRAARDTEEEKWRRRPERDDEGRERLKNDQQDLYVLPTVITGLFMFCFQTSSRSSFAGKFKRPPTSTPVSVSTSTWNFDSKEESRSRERHGEERPSSRPSNGWRKKQETGTDKGSSSHEVQQTEDTAQEMKSESERDSSSSSDEEADEKRTVVIPAKKVTEKDLNDTGAKIVKAEIMGNEDLAIKLKSQLEEMRKNKKLQEAVVKESGTTDKQTEEMVILTRTDAAGNVWPLEMTERQEPTRGRKKRKKVETHGKEGTRERYFADDDRYDLKEMVRREKMCTVGDNAAMMSKLASKATKNAYSDDFMLDDHFVSSAANEISSAQMEQREKQKAVQAHRLLAAQLAKCRFCFENPDIAKHLIIAIGLKVYLAVPLHESLTDGHCLIIPMQHCSASTLLDEDVWSEVQIYKKGLTKMFEEMEEDVVFLETFKQLQKQHHMIIECVPLPKEIGEMSPVYFKKAILESDTEWAQNKKLIDTRQKGLRAAVPKGLPYFSVEFGLDGGFAHVIEDEQLFPHYFGKEIVGGMLDLEPRRWRKPRRENFEEHKRKVLRFADWWKPYDWTQRIERN</sequence>
<dbReference type="SUPFAM" id="SSF54197">
    <property type="entry name" value="HIT-like"/>
    <property type="match status" value="1"/>
</dbReference>
<dbReference type="Pfam" id="PF04676">
    <property type="entry name" value="CwfJ_C_2"/>
    <property type="match status" value="1"/>
</dbReference>
<accession>A0A9W9ZY83</accession>
<name>A0A9W9ZY83_9CNID</name>
<feature type="compositionally biased region" description="Basic and acidic residues" evidence="2">
    <location>
        <begin position="311"/>
        <end position="338"/>
    </location>
</feature>
<evidence type="ECO:0008006" key="7">
    <source>
        <dbReference type="Google" id="ProtNLM"/>
    </source>
</evidence>
<feature type="compositionally biased region" description="Acidic residues" evidence="2">
    <location>
        <begin position="147"/>
        <end position="159"/>
    </location>
</feature>
<feature type="domain" description="Cwf19-like C-terminal" evidence="4">
    <location>
        <begin position="646"/>
        <end position="766"/>
    </location>
</feature>
<dbReference type="EMBL" id="MU825426">
    <property type="protein sequence ID" value="KAJ7389660.1"/>
    <property type="molecule type" value="Genomic_DNA"/>
</dbReference>
<dbReference type="InterPro" id="IPR040194">
    <property type="entry name" value="Cwf19-like"/>
</dbReference>
<reference evidence="5" key="1">
    <citation type="submission" date="2023-01" db="EMBL/GenBank/DDBJ databases">
        <title>Genome assembly of the deep-sea coral Lophelia pertusa.</title>
        <authorList>
            <person name="Herrera S."/>
            <person name="Cordes E."/>
        </authorList>
    </citation>
    <scope>NUCLEOTIDE SEQUENCE</scope>
    <source>
        <strain evidence="5">USNM1676648</strain>
        <tissue evidence="5">Polyp</tissue>
    </source>
</reference>
<feature type="domain" description="Cwf19-like protein C-terminal" evidence="3">
    <location>
        <begin position="775"/>
        <end position="869"/>
    </location>
</feature>